<feature type="transmembrane region" description="Helical" evidence="9">
    <location>
        <begin position="334"/>
        <end position="354"/>
    </location>
</feature>
<feature type="transmembrane region" description="Helical" evidence="9">
    <location>
        <begin position="453"/>
        <end position="474"/>
    </location>
</feature>
<dbReference type="EMBL" id="UINC01012956">
    <property type="protein sequence ID" value="SVA56270.1"/>
    <property type="molecule type" value="Genomic_DNA"/>
</dbReference>
<keyword evidence="7 9" id="KW-0472">Membrane</keyword>
<comment type="similarity">
    <text evidence="8">Belongs to the NhaC Na(+)/H(+) (TC 2.A.35) antiporter family.</text>
</comment>
<accession>A0A381WV00</accession>
<dbReference type="GO" id="GO:0005886">
    <property type="term" value="C:plasma membrane"/>
    <property type="evidence" value="ECO:0007669"/>
    <property type="project" value="UniProtKB-SubCell"/>
</dbReference>
<feature type="transmembrane region" description="Helical" evidence="9">
    <location>
        <begin position="144"/>
        <end position="172"/>
    </location>
</feature>
<keyword evidence="5 9" id="KW-0812">Transmembrane</keyword>
<feature type="transmembrane region" description="Helical" evidence="9">
    <location>
        <begin position="243"/>
        <end position="261"/>
    </location>
</feature>
<protein>
    <recommendedName>
        <fullName evidence="10">Na+/H+ antiporter NhaC-like C-terminal domain-containing protein</fullName>
    </recommendedName>
</protein>
<organism evidence="11">
    <name type="scientific">marine metagenome</name>
    <dbReference type="NCBI Taxonomy" id="408172"/>
    <lineage>
        <taxon>unclassified sequences</taxon>
        <taxon>metagenomes</taxon>
        <taxon>ecological metagenomes</taxon>
    </lineage>
</organism>
<evidence type="ECO:0000256" key="4">
    <source>
        <dbReference type="ARBA" id="ARBA00022475"/>
    </source>
</evidence>
<evidence type="ECO:0000256" key="1">
    <source>
        <dbReference type="ARBA" id="ARBA00004651"/>
    </source>
</evidence>
<keyword evidence="2" id="KW-0813">Transport</keyword>
<evidence type="ECO:0000256" key="7">
    <source>
        <dbReference type="ARBA" id="ARBA00023136"/>
    </source>
</evidence>
<dbReference type="NCBIfam" id="TIGR00931">
    <property type="entry name" value="antiport_nhaC"/>
    <property type="match status" value="1"/>
</dbReference>
<dbReference type="AlphaFoldDB" id="A0A381WV00"/>
<reference evidence="11" key="1">
    <citation type="submission" date="2018-05" db="EMBL/GenBank/DDBJ databases">
        <authorList>
            <person name="Lanie J.A."/>
            <person name="Ng W.-L."/>
            <person name="Kazmierczak K.M."/>
            <person name="Andrzejewski T.M."/>
            <person name="Davidsen T.M."/>
            <person name="Wayne K.J."/>
            <person name="Tettelin H."/>
            <person name="Glass J.I."/>
            <person name="Rusch D."/>
            <person name="Podicherti R."/>
            <person name="Tsui H.-C.T."/>
            <person name="Winkler M.E."/>
        </authorList>
    </citation>
    <scope>NUCLEOTIDE SEQUENCE</scope>
</reference>
<keyword evidence="6 9" id="KW-1133">Transmembrane helix</keyword>
<feature type="domain" description="Na+/H+ antiporter NhaC-like C-terminal" evidence="10">
    <location>
        <begin position="169"/>
        <end position="476"/>
    </location>
</feature>
<feature type="transmembrane region" description="Helical" evidence="9">
    <location>
        <begin position="266"/>
        <end position="284"/>
    </location>
</feature>
<evidence type="ECO:0000256" key="2">
    <source>
        <dbReference type="ARBA" id="ARBA00022448"/>
    </source>
</evidence>
<dbReference type="GO" id="GO:0015297">
    <property type="term" value="F:antiporter activity"/>
    <property type="evidence" value="ECO:0007669"/>
    <property type="project" value="UniProtKB-KW"/>
</dbReference>
<dbReference type="Pfam" id="PF03553">
    <property type="entry name" value="Na_H_antiporter"/>
    <property type="match status" value="1"/>
</dbReference>
<evidence type="ECO:0000256" key="5">
    <source>
        <dbReference type="ARBA" id="ARBA00022692"/>
    </source>
</evidence>
<feature type="transmembrane region" description="Helical" evidence="9">
    <location>
        <begin position="14"/>
        <end position="34"/>
    </location>
</feature>
<gene>
    <name evidence="11" type="ORF">METZ01_LOCUS109124</name>
</gene>
<evidence type="ECO:0000256" key="3">
    <source>
        <dbReference type="ARBA" id="ARBA00022449"/>
    </source>
</evidence>
<feature type="transmembrane region" description="Helical" evidence="9">
    <location>
        <begin position="366"/>
        <end position="386"/>
    </location>
</feature>
<sequence>MTERSVDAVRAPSVAQALIPIGLLVALLAASVALFGEDSSSGPNQIALILAAGAGAIIGLRNGHSWPSIEDGISRGISVSMGALLILLVVGSLIGTWILAGTVPSMIYYGLVLLAPSVFYAAACVICALISLATGSSWTTAGTIGIALIGIATAQGLHLGLAAGAIISGAYFGDKMSALSDTTNLAPAVAGTDLFSHIRHMVWTTGPSFAVAVTLFTIAGFVAPTPATTEALANVTDALQREFAIGPLPLLPVALVLILVVRRVPAFPALLVGTLAGVACAVMFQPNAVMAFVGDATLSRPVALAKGCWIVMFDGFRLESGNSALDELLSRGGMASMLTTVWLIIAAMMFGAVMETTGQLDALARRVLAAVRSTGGLISATLLTSMGTNVLASDQYISIVLPGRMFRAKYEQQRLDPKNLSRALEDGGTLTSVLIPWNTCGAYMAGTLGVATFAYAPFCFFNLINPLIAAVYGWSNISIARLPNDDRLPAVSDQN</sequence>
<evidence type="ECO:0000256" key="6">
    <source>
        <dbReference type="ARBA" id="ARBA00022989"/>
    </source>
</evidence>
<comment type="subcellular location">
    <subcellularLocation>
        <location evidence="1">Cell membrane</location>
        <topology evidence="1">Multi-pass membrane protein</topology>
    </subcellularLocation>
</comment>
<name>A0A381WV00_9ZZZZ</name>
<dbReference type="InterPro" id="IPR004770">
    <property type="entry name" value="Na/H_antiport_NhaC"/>
</dbReference>
<evidence type="ECO:0000256" key="8">
    <source>
        <dbReference type="ARBA" id="ARBA00038435"/>
    </source>
</evidence>
<dbReference type="InterPro" id="IPR052180">
    <property type="entry name" value="NhaC_Na-H+_Antiporter"/>
</dbReference>
<keyword evidence="4" id="KW-1003">Cell membrane</keyword>
<dbReference type="PANTHER" id="PTHR33451:SF3">
    <property type="entry name" value="MALATE-2H(+)_NA(+)-LACTATE ANTIPORTER"/>
    <property type="match status" value="1"/>
</dbReference>
<feature type="transmembrane region" description="Helical" evidence="9">
    <location>
        <begin position="202"/>
        <end position="223"/>
    </location>
</feature>
<evidence type="ECO:0000256" key="9">
    <source>
        <dbReference type="SAM" id="Phobius"/>
    </source>
</evidence>
<feature type="transmembrane region" description="Helical" evidence="9">
    <location>
        <begin position="76"/>
        <end position="100"/>
    </location>
</feature>
<feature type="transmembrane region" description="Helical" evidence="9">
    <location>
        <begin position="107"/>
        <end position="132"/>
    </location>
</feature>
<keyword evidence="3" id="KW-0050">Antiport</keyword>
<dbReference type="PANTHER" id="PTHR33451">
    <property type="entry name" value="MALATE-2H(+)/NA(+)-LACTATE ANTIPORTER"/>
    <property type="match status" value="1"/>
</dbReference>
<evidence type="ECO:0000259" key="10">
    <source>
        <dbReference type="Pfam" id="PF03553"/>
    </source>
</evidence>
<proteinExistence type="inferred from homology"/>
<evidence type="ECO:0000313" key="11">
    <source>
        <dbReference type="EMBL" id="SVA56270.1"/>
    </source>
</evidence>
<dbReference type="InterPro" id="IPR018461">
    <property type="entry name" value="Na/H_Antiport_NhaC-like_C"/>
</dbReference>